<evidence type="ECO:0000256" key="6">
    <source>
        <dbReference type="ARBA" id="ARBA00023002"/>
    </source>
</evidence>
<dbReference type="InterPro" id="IPR037510">
    <property type="entry name" value="PdxA"/>
</dbReference>
<comment type="function">
    <text evidence="10">Catalyzes the NAD(P)-dependent oxidation of 4-(phosphooxy)-L-threonine (HTP) into 2-amino-3-oxo-4-(phosphooxy)butyric acid which spontaneously decarboxylates to form 3-amino-2-oxopropyl phosphate (AHAP).</text>
</comment>
<feature type="binding site" evidence="10">
    <location>
        <position position="137"/>
    </location>
    <ligand>
        <name>substrate</name>
    </ligand>
</feature>
<organism evidence="11 12">
    <name type="scientific">Mixta calida</name>
    <dbReference type="NCBI Taxonomy" id="665913"/>
    <lineage>
        <taxon>Bacteria</taxon>
        <taxon>Pseudomonadati</taxon>
        <taxon>Pseudomonadota</taxon>
        <taxon>Gammaproteobacteria</taxon>
        <taxon>Enterobacterales</taxon>
        <taxon>Erwiniaceae</taxon>
        <taxon>Mixta</taxon>
    </lineage>
</organism>
<feature type="binding site" evidence="10">
    <location>
        <position position="283"/>
    </location>
    <ligand>
        <name>substrate</name>
    </ligand>
</feature>
<evidence type="ECO:0000256" key="10">
    <source>
        <dbReference type="HAMAP-Rule" id="MF_00536"/>
    </source>
</evidence>
<dbReference type="HAMAP" id="MF_00536">
    <property type="entry name" value="PdxA"/>
    <property type="match status" value="1"/>
</dbReference>
<proteinExistence type="inferred from homology"/>
<protein>
    <recommendedName>
        <fullName evidence="10">4-hydroxythreonine-4-phosphate dehydrogenase</fullName>
        <ecNumber evidence="10">1.1.1.262</ecNumber>
    </recommendedName>
    <alternativeName>
        <fullName evidence="10">4-(phosphohydroxy)-L-threonine dehydrogenase</fullName>
    </alternativeName>
</protein>
<comment type="miscellaneous">
    <text evidence="10">The active site is located at the dimer interface.</text>
</comment>
<feature type="binding site" evidence="10">
    <location>
        <position position="274"/>
    </location>
    <ligand>
        <name>substrate</name>
    </ligand>
</feature>
<evidence type="ECO:0000256" key="3">
    <source>
        <dbReference type="ARBA" id="ARBA00022833"/>
    </source>
</evidence>
<dbReference type="Proteomes" id="UP000237673">
    <property type="component" value="Chromosome"/>
</dbReference>
<dbReference type="EC" id="1.1.1.262" evidence="10"/>
<keyword evidence="12" id="KW-1185">Reference proteome</keyword>
<dbReference type="RefSeq" id="WP_038628332.1">
    <property type="nucleotide sequence ID" value="NZ_CAXOMJ010000029.1"/>
</dbReference>
<evidence type="ECO:0000313" key="11">
    <source>
        <dbReference type="EMBL" id="AUY24167.1"/>
    </source>
</evidence>
<evidence type="ECO:0000256" key="5">
    <source>
        <dbReference type="ARBA" id="ARBA00022857"/>
    </source>
</evidence>
<keyword evidence="4 10" id="KW-0460">Magnesium</keyword>
<keyword evidence="8 10" id="KW-0664">Pyridoxine biosynthesis</keyword>
<keyword evidence="3 10" id="KW-0862">Zinc</keyword>
<evidence type="ECO:0000256" key="4">
    <source>
        <dbReference type="ARBA" id="ARBA00022842"/>
    </source>
</evidence>
<reference evidence="11 12" key="1">
    <citation type="submission" date="2018-01" db="EMBL/GenBank/DDBJ databases">
        <title>Complete and assembled Genome of Pantoea calida DSM22759T.</title>
        <authorList>
            <person name="Stevens M.J.A."/>
            <person name="Zurfluh K."/>
            <person name="Stephan R."/>
        </authorList>
    </citation>
    <scope>NUCLEOTIDE SEQUENCE [LARGE SCALE GENOMIC DNA]</scope>
    <source>
        <strain evidence="11 12">DSM 22759</strain>
    </source>
</reference>
<evidence type="ECO:0000256" key="7">
    <source>
        <dbReference type="ARBA" id="ARBA00023027"/>
    </source>
</evidence>
<dbReference type="NCBIfam" id="TIGR00557">
    <property type="entry name" value="pdxA"/>
    <property type="match status" value="1"/>
</dbReference>
<feature type="binding site" evidence="10">
    <location>
        <position position="211"/>
    </location>
    <ligand>
        <name>a divalent metal cation</name>
        <dbReference type="ChEBI" id="CHEBI:60240"/>
        <note>ligand shared between dimeric partners</note>
    </ligand>
</feature>
<dbReference type="InterPro" id="IPR005255">
    <property type="entry name" value="PdxA_fam"/>
</dbReference>
<comment type="subcellular location">
    <subcellularLocation>
        <location evidence="10">Cytoplasm</location>
    </subcellularLocation>
</comment>
<dbReference type="PANTHER" id="PTHR30004:SF5">
    <property type="entry name" value="4-HYDROXYTHREONINE-4-PHOSPHATE DEHYDROGENASE"/>
    <property type="match status" value="1"/>
</dbReference>
<feature type="binding site" evidence="10">
    <location>
        <position position="292"/>
    </location>
    <ligand>
        <name>substrate</name>
    </ligand>
</feature>
<gene>
    <name evidence="10 11" type="primary">pdxA</name>
    <name evidence="11" type="ORF">C2E16_04075</name>
</gene>
<evidence type="ECO:0000256" key="1">
    <source>
        <dbReference type="ARBA" id="ARBA00022490"/>
    </source>
</evidence>
<keyword evidence="6 10" id="KW-0560">Oxidoreductase</keyword>
<sequence length="330" mass="35118">MRSNARVVITPGEPAGIGPDVALQLAQRDWPVELVVCASPQLLAERAQQLGLPLSLRDYQPDAPAQPQRAGTLTVLPIALAAPVTAGKLEVANSRYVLETLARACDGCLSGEFAALITGPVHKGVINDAGIAFSGHTEFFAERAACDRVVMMLATETLRVALATTHLPLKAVSDAITEASLHEVIGILYQDLQRKFGIAQPHILVCGLNPHAGEGGHMGREEIDTIIPALEKLRQQGMNLTGPLPADTLFQPKYLQHADAVLAMYHDQGLPVLKYQGFGRAVNITLGLPFIRTSVDHGTALELAGQGNADAGSFITALNLAITMIKEVNE</sequence>
<feature type="binding site" evidence="10">
    <location>
        <position position="266"/>
    </location>
    <ligand>
        <name>a divalent metal cation</name>
        <dbReference type="ChEBI" id="CHEBI:60240"/>
        <note>ligand shared between dimeric partners</note>
    </ligand>
</feature>
<keyword evidence="1 10" id="KW-0963">Cytoplasm</keyword>
<comment type="catalytic activity">
    <reaction evidence="10">
        <text>4-(phosphooxy)-L-threonine + NAD(+) = 3-amino-2-oxopropyl phosphate + CO2 + NADH</text>
        <dbReference type="Rhea" id="RHEA:32275"/>
        <dbReference type="ChEBI" id="CHEBI:16526"/>
        <dbReference type="ChEBI" id="CHEBI:57279"/>
        <dbReference type="ChEBI" id="CHEBI:57540"/>
        <dbReference type="ChEBI" id="CHEBI:57945"/>
        <dbReference type="ChEBI" id="CHEBI:58452"/>
        <dbReference type="EC" id="1.1.1.262"/>
    </reaction>
</comment>
<evidence type="ECO:0000256" key="2">
    <source>
        <dbReference type="ARBA" id="ARBA00022723"/>
    </source>
</evidence>
<comment type="similarity">
    <text evidence="10">Belongs to the PdxA family.</text>
</comment>
<comment type="pathway">
    <text evidence="10">Cofactor biosynthesis; pyridoxine 5'-phosphate biosynthesis; pyridoxine 5'-phosphate from D-erythrose 4-phosphate: step 4/5.</text>
</comment>
<dbReference type="PANTHER" id="PTHR30004">
    <property type="entry name" value="4-HYDROXYTHREONINE-4-PHOSPHATE DEHYDROGENASE"/>
    <property type="match status" value="1"/>
</dbReference>
<dbReference type="Gene3D" id="3.40.718.10">
    <property type="entry name" value="Isopropylmalate Dehydrogenase"/>
    <property type="match status" value="1"/>
</dbReference>
<dbReference type="Pfam" id="PF04166">
    <property type="entry name" value="PdxA"/>
    <property type="match status" value="1"/>
</dbReference>
<evidence type="ECO:0000313" key="12">
    <source>
        <dbReference type="Proteomes" id="UP000237673"/>
    </source>
</evidence>
<keyword evidence="5 10" id="KW-0521">NADP</keyword>
<name>A0ABN5HBS9_9GAMM</name>
<evidence type="ECO:0000256" key="9">
    <source>
        <dbReference type="ARBA" id="ARBA00023285"/>
    </source>
</evidence>
<comment type="cofactor">
    <cofactor evidence="10">
        <name>Zn(2+)</name>
        <dbReference type="ChEBI" id="CHEBI:29105"/>
    </cofactor>
    <cofactor evidence="10">
        <name>Mg(2+)</name>
        <dbReference type="ChEBI" id="CHEBI:18420"/>
    </cofactor>
    <cofactor evidence="10">
        <name>Co(2+)</name>
        <dbReference type="ChEBI" id="CHEBI:48828"/>
    </cofactor>
    <text evidence="10">Binds 1 divalent metal cation per subunit. Can use ions such as Zn(2+), Mg(2+) or Co(2+).</text>
</comment>
<comment type="subunit">
    <text evidence="10">Homodimer.</text>
</comment>
<feature type="binding site" evidence="10">
    <location>
        <position position="136"/>
    </location>
    <ligand>
        <name>substrate</name>
    </ligand>
</feature>
<dbReference type="SUPFAM" id="SSF53659">
    <property type="entry name" value="Isocitrate/Isopropylmalate dehydrogenase-like"/>
    <property type="match status" value="1"/>
</dbReference>
<dbReference type="GeneID" id="84631585"/>
<dbReference type="EMBL" id="CP026378">
    <property type="protein sequence ID" value="AUY24167.1"/>
    <property type="molecule type" value="Genomic_DNA"/>
</dbReference>
<feature type="binding site" evidence="10">
    <location>
        <position position="166"/>
    </location>
    <ligand>
        <name>a divalent metal cation</name>
        <dbReference type="ChEBI" id="CHEBI:60240"/>
        <note>ligand shared between dimeric partners</note>
    </ligand>
</feature>
<keyword evidence="2 10" id="KW-0479">Metal-binding</keyword>
<accession>A0ABN5HBS9</accession>
<keyword evidence="9 10" id="KW-0170">Cobalt</keyword>
<evidence type="ECO:0000256" key="8">
    <source>
        <dbReference type="ARBA" id="ARBA00023096"/>
    </source>
</evidence>
<keyword evidence="7 10" id="KW-0520">NAD</keyword>